<organism evidence="3 4">
    <name type="scientific">Carnobacterium maltaromaticum</name>
    <name type="common">Carnobacterium piscicola</name>
    <dbReference type="NCBI Taxonomy" id="2751"/>
    <lineage>
        <taxon>Bacteria</taxon>
        <taxon>Bacillati</taxon>
        <taxon>Bacillota</taxon>
        <taxon>Bacilli</taxon>
        <taxon>Lactobacillales</taxon>
        <taxon>Carnobacteriaceae</taxon>
        <taxon>Carnobacterium</taxon>
    </lineage>
</organism>
<keyword evidence="1" id="KW-0802">TPR repeat</keyword>
<reference evidence="3" key="1">
    <citation type="submission" date="2023-08" db="EMBL/GenBank/DDBJ databases">
        <title>Genomic characterization of piscicolin 126 produced by Carnobacterium maltaromaticum CM22 strain isolated from salmon (Salmo salar).</title>
        <authorList>
            <person name="Gonzalez-Gragera E."/>
            <person name="Garcia-Lopez J.D."/>
            <person name="Teso-Perez C."/>
            <person name="Gimenez-Hernandez I."/>
            <person name="Peralta-Sanchez J.M."/>
            <person name="Valdivia E."/>
            <person name="Montalban-Lopez M."/>
            <person name="Martin-Platero A.M."/>
            <person name="Banos A."/>
            <person name="Martinez-Bueno M."/>
        </authorList>
    </citation>
    <scope>NUCLEOTIDE SEQUENCE</scope>
    <source>
        <strain evidence="3">CM22</strain>
    </source>
</reference>
<evidence type="ECO:0000259" key="2">
    <source>
        <dbReference type="PROSITE" id="PS50943"/>
    </source>
</evidence>
<evidence type="ECO:0000313" key="3">
    <source>
        <dbReference type="EMBL" id="MDZ5760574.1"/>
    </source>
</evidence>
<dbReference type="Gene3D" id="1.25.40.10">
    <property type="entry name" value="Tetratricopeptide repeat domain"/>
    <property type="match status" value="1"/>
</dbReference>
<proteinExistence type="predicted"/>
<dbReference type="SUPFAM" id="SSF48452">
    <property type="entry name" value="TPR-like"/>
    <property type="match status" value="1"/>
</dbReference>
<feature type="domain" description="HTH cro/C1-type" evidence="2">
    <location>
        <begin position="7"/>
        <end position="60"/>
    </location>
</feature>
<sequence length="294" mass="33812">MKVGTIIKDARRAKGLNQQELSKGICTQATISNVESNRSMPNVQTLKLIADRLTIDFGELMSYMSEKSEQKEMLQLAKVSLKKKDYEKTKKILIENLKISELSSSELKEYYYYFGMAELLGNSNFQDAMYHFNLGLQQVVKTKMNIIETSTINAIGIAYFMENEIEKAKFYFEKSLTQLEEMRSSNDNFLDLTECIKIYYHSAKYYTHVNEYNKANDLLSKAIDLQKKERKLPGLEMLYFEKGVNFALSNELAAGKKMIFIALGLCEVNSNEILITRILKEAKELGMNSIAYEK</sequence>
<dbReference type="RefSeq" id="WP_322809747.1">
    <property type="nucleotide sequence ID" value="NZ_JAVBVO010000024.1"/>
</dbReference>
<dbReference type="PROSITE" id="PS50005">
    <property type="entry name" value="TPR"/>
    <property type="match status" value="1"/>
</dbReference>
<comment type="caution">
    <text evidence="3">The sequence shown here is derived from an EMBL/GenBank/DDBJ whole genome shotgun (WGS) entry which is preliminary data.</text>
</comment>
<gene>
    <name evidence="3" type="ORF">RAK27_18195</name>
</gene>
<dbReference type="Proteomes" id="UP001290462">
    <property type="component" value="Unassembled WGS sequence"/>
</dbReference>
<dbReference type="InterPro" id="IPR010982">
    <property type="entry name" value="Lambda_DNA-bd_dom_sf"/>
</dbReference>
<dbReference type="InterPro" id="IPR011990">
    <property type="entry name" value="TPR-like_helical_dom_sf"/>
</dbReference>
<dbReference type="SMART" id="SM00530">
    <property type="entry name" value="HTH_XRE"/>
    <property type="match status" value="1"/>
</dbReference>
<dbReference type="SMART" id="SM00028">
    <property type="entry name" value="TPR"/>
    <property type="match status" value="2"/>
</dbReference>
<dbReference type="InterPro" id="IPR019734">
    <property type="entry name" value="TPR_rpt"/>
</dbReference>
<feature type="repeat" description="TPR" evidence="1">
    <location>
        <begin position="196"/>
        <end position="229"/>
    </location>
</feature>
<dbReference type="EMBL" id="JAVBVO010000024">
    <property type="protein sequence ID" value="MDZ5760574.1"/>
    <property type="molecule type" value="Genomic_DNA"/>
</dbReference>
<dbReference type="GO" id="GO:0003677">
    <property type="term" value="F:DNA binding"/>
    <property type="evidence" value="ECO:0007669"/>
    <property type="project" value="InterPro"/>
</dbReference>
<name>A0AAW9K8S5_CARML</name>
<dbReference type="InterPro" id="IPR001387">
    <property type="entry name" value="Cro/C1-type_HTH"/>
</dbReference>
<dbReference type="AlphaFoldDB" id="A0AAW9K8S5"/>
<dbReference type="SUPFAM" id="SSF47413">
    <property type="entry name" value="lambda repressor-like DNA-binding domains"/>
    <property type="match status" value="1"/>
</dbReference>
<dbReference type="PANTHER" id="PTHR37038:SF14">
    <property type="entry name" value="TRANSCRIPTIONAL ACTIVATOR"/>
    <property type="match status" value="1"/>
</dbReference>
<evidence type="ECO:0000256" key="1">
    <source>
        <dbReference type="PROSITE-ProRule" id="PRU00339"/>
    </source>
</evidence>
<protein>
    <submittedName>
        <fullName evidence="3">Helix-turn-helix transcriptional regulator</fullName>
    </submittedName>
</protein>
<dbReference type="InterPro" id="IPR053163">
    <property type="entry name" value="HTH-type_regulator_Rgg"/>
</dbReference>
<dbReference type="PANTHER" id="PTHR37038">
    <property type="entry name" value="TRANSCRIPTIONAL REGULATOR-RELATED"/>
    <property type="match status" value="1"/>
</dbReference>
<dbReference type="PROSITE" id="PS50943">
    <property type="entry name" value="HTH_CROC1"/>
    <property type="match status" value="1"/>
</dbReference>
<dbReference type="CDD" id="cd00093">
    <property type="entry name" value="HTH_XRE"/>
    <property type="match status" value="1"/>
</dbReference>
<evidence type="ECO:0000313" key="4">
    <source>
        <dbReference type="Proteomes" id="UP001290462"/>
    </source>
</evidence>
<accession>A0AAW9K8S5</accession>
<dbReference type="Pfam" id="PF01381">
    <property type="entry name" value="HTH_3"/>
    <property type="match status" value="1"/>
</dbReference>